<comment type="caution">
    <text evidence="1">The sequence shown here is derived from an EMBL/GenBank/DDBJ whole genome shotgun (WGS) entry which is preliminary data.</text>
</comment>
<dbReference type="AlphaFoldDB" id="A0A9P7JXS3"/>
<gene>
    <name evidence="1" type="ORF">F5147DRAFT_650291</name>
</gene>
<sequence length="281" mass="32188">MCGINTFSCAKLFLHLRHHARNDRQRGKALVRWKLLALLAKVTVSSVEQPMPETFTRGRSWFRYLYIHGALGIIICDRPGEGKPGAEEDDSLMIIPGFSSKPLETQVMRETKRMHDCVYLTELEQVQGGTSSWFRNLDVLLNGFPNSPTTKISDNLTFWILYFAPLKQVNPYGLTESRDVKHFPENKWSRQSYAWRPERRLFPLELVLTGRIIGADEAERWGIVRVVRAEEAVKVASDIASKGRITVNAWLPLLRNEGCTRKGVLYIMREHIPVLSCVDPH</sequence>
<dbReference type="GeneID" id="64695695"/>
<protein>
    <submittedName>
        <fullName evidence="1">Uncharacterized protein</fullName>
    </submittedName>
</protein>
<dbReference type="SUPFAM" id="SSF52096">
    <property type="entry name" value="ClpP/crotonase"/>
    <property type="match status" value="1"/>
</dbReference>
<accession>A0A9P7JXS3</accession>
<dbReference type="InterPro" id="IPR029045">
    <property type="entry name" value="ClpP/crotonase-like_dom_sf"/>
</dbReference>
<reference evidence="1" key="1">
    <citation type="journal article" date="2020" name="New Phytol.">
        <title>Comparative genomics reveals dynamic genome evolution in host specialist ectomycorrhizal fungi.</title>
        <authorList>
            <person name="Lofgren L.A."/>
            <person name="Nguyen N.H."/>
            <person name="Vilgalys R."/>
            <person name="Ruytinx J."/>
            <person name="Liao H.L."/>
            <person name="Branco S."/>
            <person name="Kuo A."/>
            <person name="LaButti K."/>
            <person name="Lipzen A."/>
            <person name="Andreopoulos W."/>
            <person name="Pangilinan J."/>
            <person name="Riley R."/>
            <person name="Hundley H."/>
            <person name="Na H."/>
            <person name="Barry K."/>
            <person name="Grigoriev I.V."/>
            <person name="Stajich J.E."/>
            <person name="Kennedy P.G."/>
        </authorList>
    </citation>
    <scope>NUCLEOTIDE SEQUENCE</scope>
    <source>
        <strain evidence="1">FC423</strain>
    </source>
</reference>
<dbReference type="RefSeq" id="XP_041296188.1">
    <property type="nucleotide sequence ID" value="XM_041433436.1"/>
</dbReference>
<keyword evidence="2" id="KW-1185">Reference proteome</keyword>
<name>A0A9P7JXS3_9AGAM</name>
<dbReference type="EMBL" id="JABBWM010000011">
    <property type="protein sequence ID" value="KAG2113894.1"/>
    <property type="molecule type" value="Genomic_DNA"/>
</dbReference>
<proteinExistence type="predicted"/>
<organism evidence="1 2">
    <name type="scientific">Suillus discolor</name>
    <dbReference type="NCBI Taxonomy" id="1912936"/>
    <lineage>
        <taxon>Eukaryota</taxon>
        <taxon>Fungi</taxon>
        <taxon>Dikarya</taxon>
        <taxon>Basidiomycota</taxon>
        <taxon>Agaricomycotina</taxon>
        <taxon>Agaricomycetes</taxon>
        <taxon>Agaricomycetidae</taxon>
        <taxon>Boletales</taxon>
        <taxon>Suillineae</taxon>
        <taxon>Suillaceae</taxon>
        <taxon>Suillus</taxon>
    </lineage>
</organism>
<dbReference type="Gene3D" id="3.90.226.10">
    <property type="entry name" value="2-enoyl-CoA Hydratase, Chain A, domain 1"/>
    <property type="match status" value="1"/>
</dbReference>
<dbReference type="OrthoDB" id="2018133at2759"/>
<evidence type="ECO:0000313" key="1">
    <source>
        <dbReference type="EMBL" id="KAG2113894.1"/>
    </source>
</evidence>
<evidence type="ECO:0000313" key="2">
    <source>
        <dbReference type="Proteomes" id="UP000823399"/>
    </source>
</evidence>
<dbReference type="Proteomes" id="UP000823399">
    <property type="component" value="Unassembled WGS sequence"/>
</dbReference>